<dbReference type="EMBL" id="MU069944">
    <property type="protein sequence ID" value="KAF5831483.1"/>
    <property type="molecule type" value="Genomic_DNA"/>
</dbReference>
<proteinExistence type="predicted"/>
<evidence type="ECO:0000256" key="1">
    <source>
        <dbReference type="SAM" id="MobiDB-lite"/>
    </source>
</evidence>
<protein>
    <submittedName>
        <fullName evidence="2">Uncharacterized protein</fullName>
    </submittedName>
</protein>
<feature type="compositionally biased region" description="Polar residues" evidence="1">
    <location>
        <begin position="54"/>
        <end position="71"/>
    </location>
</feature>
<organism evidence="2 3">
    <name type="scientific">Dunaliella salina</name>
    <name type="common">Green alga</name>
    <name type="synonym">Protococcus salinus</name>
    <dbReference type="NCBI Taxonomy" id="3046"/>
    <lineage>
        <taxon>Eukaryota</taxon>
        <taxon>Viridiplantae</taxon>
        <taxon>Chlorophyta</taxon>
        <taxon>core chlorophytes</taxon>
        <taxon>Chlorophyceae</taxon>
        <taxon>CS clade</taxon>
        <taxon>Chlamydomonadales</taxon>
        <taxon>Dunaliellaceae</taxon>
        <taxon>Dunaliella</taxon>
    </lineage>
</organism>
<evidence type="ECO:0000313" key="2">
    <source>
        <dbReference type="EMBL" id="KAF5831483.1"/>
    </source>
</evidence>
<dbReference type="Proteomes" id="UP000815325">
    <property type="component" value="Unassembled WGS sequence"/>
</dbReference>
<feature type="region of interest" description="Disordered" evidence="1">
    <location>
        <begin position="37"/>
        <end position="94"/>
    </location>
</feature>
<reference evidence="2" key="1">
    <citation type="submission" date="2017-08" db="EMBL/GenBank/DDBJ databases">
        <authorList>
            <person name="Polle J.E."/>
            <person name="Barry K."/>
            <person name="Cushman J."/>
            <person name="Schmutz J."/>
            <person name="Tran D."/>
            <person name="Hathwaick L.T."/>
            <person name="Yim W.C."/>
            <person name="Jenkins J."/>
            <person name="Mckie-Krisberg Z.M."/>
            <person name="Prochnik S."/>
            <person name="Lindquist E."/>
            <person name="Dockter R.B."/>
            <person name="Adam C."/>
            <person name="Molina H."/>
            <person name="Bunkerborg J."/>
            <person name="Jin E."/>
            <person name="Buchheim M."/>
            <person name="Magnuson J."/>
        </authorList>
    </citation>
    <scope>NUCLEOTIDE SEQUENCE</scope>
    <source>
        <strain evidence="2">CCAP 19/18</strain>
    </source>
</reference>
<keyword evidence="3" id="KW-1185">Reference proteome</keyword>
<gene>
    <name evidence="2" type="ORF">DUNSADRAFT_13041</name>
</gene>
<accession>A0ABQ7GA49</accession>
<comment type="caution">
    <text evidence="2">The sequence shown here is derived from an EMBL/GenBank/DDBJ whole genome shotgun (WGS) entry which is preliminary data.</text>
</comment>
<name>A0ABQ7GA49_DUNSA</name>
<evidence type="ECO:0000313" key="3">
    <source>
        <dbReference type="Proteomes" id="UP000815325"/>
    </source>
</evidence>
<sequence>MLSVKGGLKLGFAAPRLLRTSRLLNCCSAHQNRPNSRVAVKGLSGADAPEGNGEDSSTPSSAHFNSSTSNAPDEGKPDEDTQDDGTPGEGTDPREDFIRFLWPKIRTLDFGLAKEVYDNYAARIPYSSGLDALEQISAADWLLQWGEGCHQVSEGLPRPLRFWSAWRIYAAYNAKKGVTQSKKKQQALFTIHMVSLLRFPGAYFKAEYRGEGDVMKELQFTLSRDPWALMMKQSTFTFREMEAVADKFGADLSSPSRGVAALLSKLKEKCNNFKVTHMTWPKLEEETSALLGAKFKTPLKHCMAKLLDVRLALAYHAPIAGIWVLVYCFGEVTLAHALHTF</sequence>